<gene>
    <name evidence="2" type="ORF">SDC9_202081</name>
</gene>
<organism evidence="2">
    <name type="scientific">bioreactor metagenome</name>
    <dbReference type="NCBI Taxonomy" id="1076179"/>
    <lineage>
        <taxon>unclassified sequences</taxon>
        <taxon>metagenomes</taxon>
        <taxon>ecological metagenomes</taxon>
    </lineage>
</organism>
<proteinExistence type="predicted"/>
<dbReference type="EMBL" id="VSSQ01122610">
    <property type="protein sequence ID" value="MPN54411.1"/>
    <property type="molecule type" value="Genomic_DNA"/>
</dbReference>
<evidence type="ECO:0000313" key="2">
    <source>
        <dbReference type="EMBL" id="MPN54411.1"/>
    </source>
</evidence>
<comment type="caution">
    <text evidence="2">The sequence shown here is derived from an EMBL/GenBank/DDBJ whole genome shotgun (WGS) entry which is preliminary data.</text>
</comment>
<keyword evidence="1" id="KW-0472">Membrane</keyword>
<dbReference type="AlphaFoldDB" id="A0A645ISQ3"/>
<feature type="transmembrane region" description="Helical" evidence="1">
    <location>
        <begin position="12"/>
        <end position="34"/>
    </location>
</feature>
<protein>
    <recommendedName>
        <fullName evidence="3">DUF948 domain-containing protein</fullName>
    </recommendedName>
</protein>
<keyword evidence="1" id="KW-1133">Transmembrane helix</keyword>
<name>A0A645ISQ3_9ZZZZ</name>
<sequence length="108" mass="11320">MDTTITIGDAGSILIGLALLVLIAYCIVFVKNLIPVIKNVNKILEDSRVVSGIAAEKAKDVDKIIGDVSSSVRSISDTIKGNQSVISALTSLINAIGSLKNLVQGKKK</sequence>
<evidence type="ECO:0008006" key="3">
    <source>
        <dbReference type="Google" id="ProtNLM"/>
    </source>
</evidence>
<keyword evidence="1" id="KW-0812">Transmembrane</keyword>
<reference evidence="2" key="1">
    <citation type="submission" date="2019-08" db="EMBL/GenBank/DDBJ databases">
        <authorList>
            <person name="Kucharzyk K."/>
            <person name="Murdoch R.W."/>
            <person name="Higgins S."/>
            <person name="Loffler F."/>
        </authorList>
    </citation>
    <scope>NUCLEOTIDE SEQUENCE</scope>
</reference>
<accession>A0A645ISQ3</accession>
<evidence type="ECO:0000256" key="1">
    <source>
        <dbReference type="SAM" id="Phobius"/>
    </source>
</evidence>